<keyword evidence="3" id="KW-1185">Reference proteome</keyword>
<organism evidence="2 3">
    <name type="scientific">Desulfurispirillum indicum (strain ATCC BAA-1389 / DSM 22839 / S5)</name>
    <dbReference type="NCBI Taxonomy" id="653733"/>
    <lineage>
        <taxon>Bacteria</taxon>
        <taxon>Pseudomonadati</taxon>
        <taxon>Chrysiogenota</taxon>
        <taxon>Chrysiogenia</taxon>
        <taxon>Chrysiogenales</taxon>
        <taxon>Chrysiogenaceae</taxon>
        <taxon>Desulfurispirillum</taxon>
    </lineage>
</organism>
<dbReference type="PANTHER" id="PTHR30087:SF1">
    <property type="entry name" value="HYPOTHETICAL CYTOSOLIC PROTEIN"/>
    <property type="match status" value="1"/>
</dbReference>
<dbReference type="eggNOG" id="COG1683">
    <property type="taxonomic scope" value="Bacteria"/>
</dbReference>
<protein>
    <recommendedName>
        <fullName evidence="1">DUF1722 domain-containing protein</fullName>
    </recommendedName>
</protein>
<dbReference type="KEGG" id="din:Selin_0461"/>
<reference evidence="2 3" key="1">
    <citation type="submission" date="2010-12" db="EMBL/GenBank/DDBJ databases">
        <title>Complete sequence of Desulfurispirillum indicum S5.</title>
        <authorList>
            <consortium name="US DOE Joint Genome Institute"/>
            <person name="Lucas S."/>
            <person name="Copeland A."/>
            <person name="Lapidus A."/>
            <person name="Cheng J.-F."/>
            <person name="Goodwin L."/>
            <person name="Pitluck S."/>
            <person name="Chertkov O."/>
            <person name="Held B."/>
            <person name="Detter J.C."/>
            <person name="Han C."/>
            <person name="Tapia R."/>
            <person name="Land M."/>
            <person name="Hauser L."/>
            <person name="Kyrpides N."/>
            <person name="Ivanova N."/>
            <person name="Mikhailova N."/>
            <person name="Haggblom M."/>
            <person name="Rauschenbach I."/>
            <person name="Bini E."/>
            <person name="Woyke T."/>
        </authorList>
    </citation>
    <scope>NUCLEOTIDE SEQUENCE [LARGE SCALE GENOMIC DNA]</scope>
    <source>
        <strain evidence="3">ATCC BAA-1389 / DSM 22839 / S5</strain>
    </source>
</reference>
<dbReference type="Pfam" id="PF04463">
    <property type="entry name" value="2-thiour_desulf"/>
    <property type="match status" value="1"/>
</dbReference>
<accession>E6W088</accession>
<name>E6W088_DESIS</name>
<dbReference type="AlphaFoldDB" id="E6W088"/>
<evidence type="ECO:0000313" key="2">
    <source>
        <dbReference type="EMBL" id="ADU65214.1"/>
    </source>
</evidence>
<dbReference type="Proteomes" id="UP000002572">
    <property type="component" value="Chromosome"/>
</dbReference>
<feature type="domain" description="DUF1722" evidence="1">
    <location>
        <begin position="184"/>
        <end position="294"/>
    </location>
</feature>
<dbReference type="InterPro" id="IPR013560">
    <property type="entry name" value="DUF1722"/>
</dbReference>
<dbReference type="STRING" id="653733.Selin_0461"/>
<dbReference type="Pfam" id="PF08349">
    <property type="entry name" value="DUF1722"/>
    <property type="match status" value="1"/>
</dbReference>
<dbReference type="InParanoid" id="E6W088"/>
<evidence type="ECO:0000313" key="3">
    <source>
        <dbReference type="Proteomes" id="UP000002572"/>
    </source>
</evidence>
<proteinExistence type="predicted"/>
<dbReference type="EMBL" id="CP002432">
    <property type="protein sequence ID" value="ADU65214.1"/>
    <property type="molecule type" value="Genomic_DNA"/>
</dbReference>
<evidence type="ECO:0000259" key="1">
    <source>
        <dbReference type="Pfam" id="PF08349"/>
    </source>
</evidence>
<gene>
    <name evidence="2" type="ordered locus">Selin_0461</name>
</gene>
<dbReference type="eggNOG" id="COG3272">
    <property type="taxonomic scope" value="Bacteria"/>
</dbReference>
<dbReference type="InterPro" id="IPR007553">
    <property type="entry name" value="2-thiour_desulf"/>
</dbReference>
<sequence>MGPRLLVSRCLGFAPCRYDGRQLQCELVDALRPHCEILTICPEVDAGLQTPRPPMNIHRCAHGAIQLIQATDQRDLTAQLSEFATTSIPGLDIDGAFLKAKSPSCGVDSTPHHLPDTTTVRDSGLFASHLRQYFPWLPLGDEVGLEDPETRHHFLARLFCLGRWRHSHQEELPGWLEHFHRRHKYLLMAYDPKRQKELGAVVAAAGRHPDASHINAYEYGLRGALQAPVTRGRVINAIQHMAGYFQPSKQEKEAFATALRAYQSGTVHTEVPLEHLRDWNTRQPNAYIEEQHFLMGLSAVCRNDSPLP</sequence>
<dbReference type="HOGENOM" id="CLU_076318_0_1_0"/>
<dbReference type="PANTHER" id="PTHR30087">
    <property type="entry name" value="INNER MEMBRANE PROTEIN"/>
    <property type="match status" value="1"/>
</dbReference>